<gene>
    <name evidence="2" type="ORF">SODALDRAFT_83498</name>
</gene>
<proteinExistence type="predicted"/>
<dbReference type="EMBL" id="ML119066">
    <property type="protein sequence ID" value="ROT34701.1"/>
    <property type="molecule type" value="Genomic_DNA"/>
</dbReference>
<feature type="compositionally biased region" description="Polar residues" evidence="1">
    <location>
        <begin position="616"/>
        <end position="629"/>
    </location>
</feature>
<dbReference type="RefSeq" id="XP_028462507.1">
    <property type="nucleotide sequence ID" value="XM_028615732.1"/>
</dbReference>
<keyword evidence="3" id="KW-1185">Reference proteome</keyword>
<feature type="region of interest" description="Disordered" evidence="1">
    <location>
        <begin position="222"/>
        <end position="254"/>
    </location>
</feature>
<evidence type="ECO:0000313" key="3">
    <source>
        <dbReference type="Proteomes" id="UP000272025"/>
    </source>
</evidence>
<dbReference type="GeneID" id="39584209"/>
<feature type="region of interest" description="Disordered" evidence="1">
    <location>
        <begin position="698"/>
        <end position="761"/>
    </location>
</feature>
<evidence type="ECO:0000313" key="2">
    <source>
        <dbReference type="EMBL" id="ROT34701.1"/>
    </source>
</evidence>
<protein>
    <submittedName>
        <fullName evidence="2">Uncharacterized protein</fullName>
    </submittedName>
</protein>
<feature type="compositionally biased region" description="Basic residues" evidence="1">
    <location>
        <begin position="453"/>
        <end position="462"/>
    </location>
</feature>
<evidence type="ECO:0000256" key="1">
    <source>
        <dbReference type="SAM" id="MobiDB-lite"/>
    </source>
</evidence>
<dbReference type="OrthoDB" id="4842436at2759"/>
<feature type="region of interest" description="Disordered" evidence="1">
    <location>
        <begin position="600"/>
        <end position="639"/>
    </location>
</feature>
<dbReference type="AlphaFoldDB" id="A0A3N2PJJ9"/>
<reference evidence="2 3" key="1">
    <citation type="journal article" date="2018" name="Mol. Ecol.">
        <title>The obligate alkalophilic soda-lake fungus Sodiomyces alkalinus has shifted to a protein diet.</title>
        <authorList>
            <person name="Grum-Grzhimaylo A.A."/>
            <person name="Falkoski D.L."/>
            <person name="van den Heuvel J."/>
            <person name="Valero-Jimenez C.A."/>
            <person name="Min B."/>
            <person name="Choi I.G."/>
            <person name="Lipzen A."/>
            <person name="Daum C.G."/>
            <person name="Aanen D.K."/>
            <person name="Tsang A."/>
            <person name="Henrissat B."/>
            <person name="Bilanenko E.N."/>
            <person name="de Vries R.P."/>
            <person name="van Kan J.A.L."/>
            <person name="Grigoriev I.V."/>
            <person name="Debets A.J.M."/>
        </authorList>
    </citation>
    <scope>NUCLEOTIDE SEQUENCE [LARGE SCALE GENOMIC DNA]</scope>
    <source>
        <strain evidence="2 3">F11</strain>
    </source>
</reference>
<organism evidence="2 3">
    <name type="scientific">Sodiomyces alkalinus (strain CBS 110278 / VKM F-3762 / F11)</name>
    <name type="common">Alkaliphilic filamentous fungus</name>
    <dbReference type="NCBI Taxonomy" id="1314773"/>
    <lineage>
        <taxon>Eukaryota</taxon>
        <taxon>Fungi</taxon>
        <taxon>Dikarya</taxon>
        <taxon>Ascomycota</taxon>
        <taxon>Pezizomycotina</taxon>
        <taxon>Sordariomycetes</taxon>
        <taxon>Hypocreomycetidae</taxon>
        <taxon>Glomerellales</taxon>
        <taxon>Plectosphaerellaceae</taxon>
        <taxon>Sodiomyces</taxon>
    </lineage>
</organism>
<accession>A0A3N2PJJ9</accession>
<feature type="compositionally biased region" description="Basic and acidic residues" evidence="1">
    <location>
        <begin position="234"/>
        <end position="244"/>
    </location>
</feature>
<sequence>MQYHHGIMVCDGQSLNGFLYGCGDPVVIYDDGRNEISTDEVYVLNLKNGQSIVVPLRLICWVPAYSEERHGRTFLFTLYGRRFKLPPDPEGSQDCIGSRAIQVSFGSTGHLDYSHTVLTEENLSTCAHRLQESERQAYCTLQWNLTSVRPFPADMDVSSERRSSVCLSSPSTTSPATPSSGMDVDSLGLLLRRDSAVDLSYQSTGTEGQALYGHVENNSFQDDPSGMLPPLGRFDSRFPRKNEARPQPQPQPSCFMSLAAVQPKEMSPWMEPYEAFLDPSFVSLNDMSSLQVNCLYLPPTNSSSAGPGGDQTQASQSEDNGVNWTANVGVGVGVADSTPGYVWSPVQFRQNAIATQEHNNCGSSIHAPSLVEGPPQIQQLTTAALPAPMADGHYHEAQRPSAGPPAPVFYRVQQSNVRTVGLTAGPESAGSSTASQKQRQRPKRRRSSDGGSKGRRSRRGRQKSPDPPPQYRPFRPELVADFFSRQVQLHVEPLEARSREHLLDPSSSAEALDLIRTAHTQVVKILGTLRSVTQEPFEFREARIRQDADTIIAVMQSIRSAALEDDELAEQDVLSLKQRVEAFVTYVEWVRDLHQTSEVAASENQAGKDGSKDSFDSGNNTAAASSTGGPENGPHSDSTAAISAAGFTAAAVTAAAAAPAHPHPSPYWTTDAAAPGAVEYGAQGLWPSVPVPRIQPPASDSGTAYPLPQTGAISHDAPLSAGQQQPSLYHPGYSAEFEGQPPGPYPQNTDIIYTQRRHSAR</sequence>
<dbReference type="Proteomes" id="UP000272025">
    <property type="component" value="Unassembled WGS sequence"/>
</dbReference>
<feature type="region of interest" description="Disordered" evidence="1">
    <location>
        <begin position="162"/>
        <end position="181"/>
    </location>
</feature>
<feature type="region of interest" description="Disordered" evidence="1">
    <location>
        <begin position="422"/>
        <end position="474"/>
    </location>
</feature>
<name>A0A3N2PJJ9_SODAK</name>
<feature type="compositionally biased region" description="Low complexity" evidence="1">
    <location>
        <begin position="164"/>
        <end position="180"/>
    </location>
</feature>